<sequence length="302" mass="33764">MDFTLRQIRYFIATAETGQISKAALRCNISQSSMTIALKSLEEALGAELFIRHSKGLRLSDAGERFLRHAQQIDAAARHAADDMRERPDGLSGTLRIGVTDTISAYLMPTLQLALKRRFPDLSLVLFERERVEVEQAIVEGQLDLGIVLVSNAALREDIEGETLLRSARHLWVAPDHPLAALESASLADVAHHDFLLLDMDEHVNTAHRYWAHWGLTPPVAFQSKSIEGIRSMVAQGVGVTILSDLVYRPWSLEGGRIVRRPVVNAVPTMDVGIIWARDRGFPHHGDSLRDFLRVTLRESRN</sequence>
<dbReference type="Pfam" id="PF03466">
    <property type="entry name" value="LysR_substrate"/>
    <property type="match status" value="1"/>
</dbReference>
<dbReference type="PANTHER" id="PTHR30419">
    <property type="entry name" value="HTH-TYPE TRANSCRIPTIONAL REGULATOR YBHD"/>
    <property type="match status" value="1"/>
</dbReference>
<dbReference type="SUPFAM" id="SSF46785">
    <property type="entry name" value="Winged helix' DNA-binding domain"/>
    <property type="match status" value="1"/>
</dbReference>
<dbReference type="InterPro" id="IPR036390">
    <property type="entry name" value="WH_DNA-bd_sf"/>
</dbReference>
<dbReference type="EMBL" id="FCOC02000006">
    <property type="protein sequence ID" value="SAL30688.1"/>
    <property type="molecule type" value="Genomic_DNA"/>
</dbReference>
<evidence type="ECO:0000256" key="4">
    <source>
        <dbReference type="ARBA" id="ARBA00023163"/>
    </source>
</evidence>
<evidence type="ECO:0000256" key="3">
    <source>
        <dbReference type="ARBA" id="ARBA00023125"/>
    </source>
</evidence>
<keyword evidence="2" id="KW-0805">Transcription regulation</keyword>
<dbReference type="AlphaFoldDB" id="A0A158GEY3"/>
<keyword evidence="4" id="KW-0804">Transcription</keyword>
<keyword evidence="3" id="KW-0238">DNA-binding</keyword>
<dbReference type="GO" id="GO:0003677">
    <property type="term" value="F:DNA binding"/>
    <property type="evidence" value="ECO:0007669"/>
    <property type="project" value="UniProtKB-KW"/>
</dbReference>
<dbReference type="RefSeq" id="WP_060819609.1">
    <property type="nucleotide sequence ID" value="NZ_FCOC02000006.1"/>
</dbReference>
<gene>
    <name evidence="6" type="ORF">AWB64_02729</name>
</gene>
<organism evidence="6 7">
    <name type="scientific">Caballeronia sordidicola</name>
    <name type="common">Burkholderia sordidicola</name>
    <dbReference type="NCBI Taxonomy" id="196367"/>
    <lineage>
        <taxon>Bacteria</taxon>
        <taxon>Pseudomonadati</taxon>
        <taxon>Pseudomonadota</taxon>
        <taxon>Betaproteobacteria</taxon>
        <taxon>Burkholderiales</taxon>
        <taxon>Burkholderiaceae</taxon>
        <taxon>Caballeronia</taxon>
    </lineage>
</organism>
<evidence type="ECO:0000313" key="6">
    <source>
        <dbReference type="EMBL" id="SAL30688.1"/>
    </source>
</evidence>
<evidence type="ECO:0000313" key="7">
    <source>
        <dbReference type="Proteomes" id="UP000054893"/>
    </source>
</evidence>
<dbReference type="InterPro" id="IPR000847">
    <property type="entry name" value="LysR_HTH_N"/>
</dbReference>
<dbReference type="Gene3D" id="1.10.10.10">
    <property type="entry name" value="Winged helix-like DNA-binding domain superfamily/Winged helix DNA-binding domain"/>
    <property type="match status" value="1"/>
</dbReference>
<name>A0A158GEY3_CABSO</name>
<dbReference type="InterPro" id="IPR050950">
    <property type="entry name" value="HTH-type_LysR_regulators"/>
</dbReference>
<dbReference type="GO" id="GO:0003700">
    <property type="term" value="F:DNA-binding transcription factor activity"/>
    <property type="evidence" value="ECO:0007669"/>
    <property type="project" value="InterPro"/>
</dbReference>
<evidence type="ECO:0000256" key="1">
    <source>
        <dbReference type="ARBA" id="ARBA00009437"/>
    </source>
</evidence>
<dbReference type="Proteomes" id="UP000054893">
    <property type="component" value="Unassembled WGS sequence"/>
</dbReference>
<feature type="domain" description="HTH lysR-type" evidence="5">
    <location>
        <begin position="3"/>
        <end position="60"/>
    </location>
</feature>
<dbReference type="OrthoDB" id="8679465at2"/>
<dbReference type="GO" id="GO:0005829">
    <property type="term" value="C:cytosol"/>
    <property type="evidence" value="ECO:0007669"/>
    <property type="project" value="TreeGrafter"/>
</dbReference>
<dbReference type="Pfam" id="PF00126">
    <property type="entry name" value="HTH_1"/>
    <property type="match status" value="1"/>
</dbReference>
<dbReference type="PROSITE" id="PS50931">
    <property type="entry name" value="HTH_LYSR"/>
    <property type="match status" value="1"/>
</dbReference>
<evidence type="ECO:0000256" key="2">
    <source>
        <dbReference type="ARBA" id="ARBA00023015"/>
    </source>
</evidence>
<evidence type="ECO:0000259" key="5">
    <source>
        <dbReference type="PROSITE" id="PS50931"/>
    </source>
</evidence>
<dbReference type="Gene3D" id="3.40.190.10">
    <property type="entry name" value="Periplasmic binding protein-like II"/>
    <property type="match status" value="2"/>
</dbReference>
<dbReference type="PRINTS" id="PR00039">
    <property type="entry name" value="HTHLYSR"/>
</dbReference>
<proteinExistence type="inferred from homology"/>
<accession>A0A158GEY3</accession>
<dbReference type="InterPro" id="IPR005119">
    <property type="entry name" value="LysR_subst-bd"/>
</dbReference>
<comment type="similarity">
    <text evidence="1">Belongs to the LysR transcriptional regulatory family.</text>
</comment>
<protein>
    <submittedName>
        <fullName evidence="6">LysR family transcriptional regulator</fullName>
    </submittedName>
</protein>
<dbReference type="InterPro" id="IPR036388">
    <property type="entry name" value="WH-like_DNA-bd_sf"/>
</dbReference>
<reference evidence="6 7" key="1">
    <citation type="submission" date="2016-01" db="EMBL/GenBank/DDBJ databases">
        <authorList>
            <person name="Oliw E.H."/>
        </authorList>
    </citation>
    <scope>NUCLEOTIDE SEQUENCE [LARGE SCALE GENOMIC DNA]</scope>
    <source>
        <strain evidence="6">LMG 22029</strain>
    </source>
</reference>
<dbReference type="SUPFAM" id="SSF53850">
    <property type="entry name" value="Periplasmic binding protein-like II"/>
    <property type="match status" value="1"/>
</dbReference>
<dbReference type="FunFam" id="1.10.10.10:FF:000001">
    <property type="entry name" value="LysR family transcriptional regulator"/>
    <property type="match status" value="1"/>
</dbReference>